<dbReference type="InterPro" id="IPR045584">
    <property type="entry name" value="Pilin-like"/>
</dbReference>
<dbReference type="SUPFAM" id="SSF54523">
    <property type="entry name" value="Pili subunits"/>
    <property type="match status" value="1"/>
</dbReference>
<dbReference type="Proteomes" id="UP000320386">
    <property type="component" value="Chromosome"/>
</dbReference>
<dbReference type="RefSeq" id="WP_145447129.1">
    <property type="nucleotide sequence ID" value="NZ_CP036280.1"/>
</dbReference>
<organism evidence="2 3">
    <name type="scientific">Mucisphaera calidilacus</name>
    <dbReference type="NCBI Taxonomy" id="2527982"/>
    <lineage>
        <taxon>Bacteria</taxon>
        <taxon>Pseudomonadati</taxon>
        <taxon>Planctomycetota</taxon>
        <taxon>Phycisphaerae</taxon>
        <taxon>Phycisphaerales</taxon>
        <taxon>Phycisphaeraceae</taxon>
        <taxon>Mucisphaera</taxon>
    </lineage>
</organism>
<dbReference type="NCBIfam" id="TIGR02532">
    <property type="entry name" value="IV_pilin_GFxxxE"/>
    <property type="match status" value="1"/>
</dbReference>
<name>A0A518C183_9BACT</name>
<dbReference type="Pfam" id="PF07963">
    <property type="entry name" value="N_methyl"/>
    <property type="match status" value="1"/>
</dbReference>
<evidence type="ECO:0000256" key="1">
    <source>
        <dbReference type="SAM" id="Phobius"/>
    </source>
</evidence>
<dbReference type="OrthoDB" id="281797at2"/>
<protein>
    <submittedName>
        <fullName evidence="2">Putative major pilin subunit</fullName>
    </submittedName>
</protein>
<dbReference type="KEGG" id="mcad:Pan265_28650"/>
<dbReference type="EMBL" id="CP036280">
    <property type="protein sequence ID" value="QDU72987.1"/>
    <property type="molecule type" value="Genomic_DNA"/>
</dbReference>
<dbReference type="PANTHER" id="PTHR30093:SF2">
    <property type="entry name" value="TYPE II SECRETION SYSTEM PROTEIN H"/>
    <property type="match status" value="1"/>
</dbReference>
<accession>A0A518C183</accession>
<gene>
    <name evidence="2" type="ORF">Pan265_28650</name>
</gene>
<dbReference type="PANTHER" id="PTHR30093">
    <property type="entry name" value="GENERAL SECRETION PATHWAY PROTEIN G"/>
    <property type="match status" value="1"/>
</dbReference>
<dbReference type="PROSITE" id="PS00409">
    <property type="entry name" value="PROKAR_NTER_METHYL"/>
    <property type="match status" value="1"/>
</dbReference>
<proteinExistence type="predicted"/>
<dbReference type="AlphaFoldDB" id="A0A518C183"/>
<evidence type="ECO:0000313" key="3">
    <source>
        <dbReference type="Proteomes" id="UP000320386"/>
    </source>
</evidence>
<keyword evidence="1" id="KW-1133">Transmembrane helix</keyword>
<dbReference type="Gene3D" id="3.30.700.10">
    <property type="entry name" value="Glycoprotein, Type 4 Pilin"/>
    <property type="match status" value="1"/>
</dbReference>
<keyword evidence="3" id="KW-1185">Reference proteome</keyword>
<evidence type="ECO:0000313" key="2">
    <source>
        <dbReference type="EMBL" id="QDU72987.1"/>
    </source>
</evidence>
<feature type="transmembrane region" description="Helical" evidence="1">
    <location>
        <begin position="12"/>
        <end position="35"/>
    </location>
</feature>
<reference evidence="2 3" key="1">
    <citation type="submission" date="2019-02" db="EMBL/GenBank/DDBJ databases">
        <title>Deep-cultivation of Planctomycetes and their phenomic and genomic characterization uncovers novel biology.</title>
        <authorList>
            <person name="Wiegand S."/>
            <person name="Jogler M."/>
            <person name="Boedeker C."/>
            <person name="Pinto D."/>
            <person name="Vollmers J."/>
            <person name="Rivas-Marin E."/>
            <person name="Kohn T."/>
            <person name="Peeters S.H."/>
            <person name="Heuer A."/>
            <person name="Rast P."/>
            <person name="Oberbeckmann S."/>
            <person name="Bunk B."/>
            <person name="Jeske O."/>
            <person name="Meyerdierks A."/>
            <person name="Storesund J.E."/>
            <person name="Kallscheuer N."/>
            <person name="Luecker S."/>
            <person name="Lage O.M."/>
            <person name="Pohl T."/>
            <person name="Merkel B.J."/>
            <person name="Hornburger P."/>
            <person name="Mueller R.-W."/>
            <person name="Bruemmer F."/>
            <person name="Labrenz M."/>
            <person name="Spormann A.M."/>
            <person name="Op den Camp H."/>
            <person name="Overmann J."/>
            <person name="Amann R."/>
            <person name="Jetten M.S.M."/>
            <person name="Mascher T."/>
            <person name="Medema M.H."/>
            <person name="Devos D.P."/>
            <person name="Kaster A.-K."/>
            <person name="Ovreas L."/>
            <person name="Rohde M."/>
            <person name="Galperin M.Y."/>
            <person name="Jogler C."/>
        </authorList>
    </citation>
    <scope>NUCLEOTIDE SEQUENCE [LARGE SCALE GENOMIC DNA]</scope>
    <source>
        <strain evidence="2 3">Pan265</strain>
    </source>
</reference>
<keyword evidence="1" id="KW-0472">Membrane</keyword>
<keyword evidence="1" id="KW-0812">Transmembrane</keyword>
<dbReference type="InterPro" id="IPR012902">
    <property type="entry name" value="N_methyl_site"/>
</dbReference>
<sequence>MTARTNVQSQGFTLIELLVVISIIALLIGILLPALSSAREAARRVLDAANQRQIATSLFTYATDNKSSFPQNDDVAKEYWYDLERIGTYLPSTDTEAGVNTVGGGVMICPSDPGNPGDGSLEALEPARSVAMNVFASSHHSVSWFQSAVDAGWTFNADSNNASKTVLITEARSENFGPGSEFSYTRSTIGEDAAFAPPGVTGPGIMAQRWTGFLGRSVTPPQGWPAAAYTTELDWTRHGSNSDPTKSRGGSINIAFADGHVSFEGATSLVSNADESGIPENTYKALWTPIDQQIEAE</sequence>